<proteinExistence type="predicted"/>
<feature type="region of interest" description="Disordered" evidence="1">
    <location>
        <begin position="1"/>
        <end position="81"/>
    </location>
</feature>
<gene>
    <name evidence="2" type="ORF">LCMAC201_04250</name>
</gene>
<accession>A0A481YXI9</accession>
<sequence>MSNVDPHNNAPPPRAGAGAGGGGCGGGSCGAPAMNQQYTGPPIPELQQQQQQQVPQYTGRTTSMSQRPMQTPGNVPRTENQMLLSDLQVAIQYIHQLGGSWPPPGQ</sequence>
<name>A0A481YXI9_9VIRU</name>
<dbReference type="EMBL" id="MK500355">
    <property type="protein sequence ID" value="QBK87515.1"/>
    <property type="molecule type" value="Genomic_DNA"/>
</dbReference>
<reference evidence="2" key="1">
    <citation type="journal article" date="2019" name="MBio">
        <title>Virus Genomes from Deep Sea Sediments Expand the Ocean Megavirome and Support Independent Origins of Viral Gigantism.</title>
        <authorList>
            <person name="Backstrom D."/>
            <person name="Yutin N."/>
            <person name="Jorgensen S.L."/>
            <person name="Dharamshi J."/>
            <person name="Homa F."/>
            <person name="Zaremba-Niedwiedzka K."/>
            <person name="Spang A."/>
            <person name="Wolf Y.I."/>
            <person name="Koonin E.V."/>
            <person name="Ettema T.J."/>
        </authorList>
    </citation>
    <scope>NUCLEOTIDE SEQUENCE</scope>
</reference>
<feature type="compositionally biased region" description="Polar residues" evidence="1">
    <location>
        <begin position="54"/>
        <end position="81"/>
    </location>
</feature>
<evidence type="ECO:0000313" key="2">
    <source>
        <dbReference type="EMBL" id="QBK87515.1"/>
    </source>
</evidence>
<organism evidence="2">
    <name type="scientific">Marseillevirus LCMAC201</name>
    <dbReference type="NCBI Taxonomy" id="2506605"/>
    <lineage>
        <taxon>Viruses</taxon>
        <taxon>Varidnaviria</taxon>
        <taxon>Bamfordvirae</taxon>
        <taxon>Nucleocytoviricota</taxon>
        <taxon>Megaviricetes</taxon>
        <taxon>Pimascovirales</taxon>
        <taxon>Pimascovirales incertae sedis</taxon>
        <taxon>Marseilleviridae</taxon>
    </lineage>
</organism>
<feature type="compositionally biased region" description="Gly residues" evidence="1">
    <location>
        <begin position="17"/>
        <end position="29"/>
    </location>
</feature>
<evidence type="ECO:0000256" key="1">
    <source>
        <dbReference type="SAM" id="MobiDB-lite"/>
    </source>
</evidence>
<protein>
    <submittedName>
        <fullName evidence="2">Uncharacterized protein</fullName>
    </submittedName>
</protein>